<feature type="chain" id="PRO_5044948555" description="Carboxylic ester hydrolase" evidence="6">
    <location>
        <begin position="34"/>
        <end position="564"/>
    </location>
</feature>
<dbReference type="PANTHER" id="PTHR43142">
    <property type="entry name" value="CARBOXYLIC ESTER HYDROLASE"/>
    <property type="match status" value="1"/>
</dbReference>
<accession>A0ABM1XNY2</accession>
<name>A0ABM1XNY2_AEDAL</name>
<evidence type="ECO:0000313" key="9">
    <source>
        <dbReference type="Proteomes" id="UP000069940"/>
    </source>
</evidence>
<dbReference type="Gene3D" id="3.40.50.1820">
    <property type="entry name" value="alpha/beta hydrolase"/>
    <property type="match status" value="1"/>
</dbReference>
<dbReference type="Pfam" id="PF00135">
    <property type="entry name" value="COesterase"/>
    <property type="match status" value="1"/>
</dbReference>
<dbReference type="InterPro" id="IPR029058">
    <property type="entry name" value="AB_hydrolase_fold"/>
</dbReference>
<dbReference type="SUPFAM" id="SSF53474">
    <property type="entry name" value="alpha/beta-Hydrolases"/>
    <property type="match status" value="1"/>
</dbReference>
<feature type="signal peptide" evidence="6">
    <location>
        <begin position="1"/>
        <end position="33"/>
    </location>
</feature>
<dbReference type="PROSITE" id="PS00122">
    <property type="entry name" value="CARBOXYLESTERASE_B_1"/>
    <property type="match status" value="1"/>
</dbReference>
<evidence type="ECO:0000256" key="5">
    <source>
        <dbReference type="ARBA" id="ARBA00023180"/>
    </source>
</evidence>
<dbReference type="EC" id="3.1.1.-" evidence="6"/>
<keyword evidence="3 6" id="KW-0378">Hydrolase</keyword>
<keyword evidence="9" id="KW-1185">Reference proteome</keyword>
<dbReference type="PROSITE" id="PS00941">
    <property type="entry name" value="CARBOXYLESTERASE_B_2"/>
    <property type="match status" value="1"/>
</dbReference>
<evidence type="ECO:0000256" key="3">
    <source>
        <dbReference type="ARBA" id="ARBA00022801"/>
    </source>
</evidence>
<keyword evidence="4" id="KW-1015">Disulfide bond</keyword>
<evidence type="ECO:0000256" key="6">
    <source>
        <dbReference type="RuleBase" id="RU361235"/>
    </source>
</evidence>
<dbReference type="InterPro" id="IPR019819">
    <property type="entry name" value="Carboxylesterase_B_CS"/>
</dbReference>
<comment type="similarity">
    <text evidence="1 6">Belongs to the type-B carboxylesterase/lipase family.</text>
</comment>
<evidence type="ECO:0000256" key="4">
    <source>
        <dbReference type="ARBA" id="ARBA00023157"/>
    </source>
</evidence>
<evidence type="ECO:0000256" key="1">
    <source>
        <dbReference type="ARBA" id="ARBA00005964"/>
    </source>
</evidence>
<dbReference type="InterPro" id="IPR002018">
    <property type="entry name" value="CarbesteraseB"/>
</dbReference>
<evidence type="ECO:0000259" key="7">
    <source>
        <dbReference type="Pfam" id="PF00135"/>
    </source>
</evidence>
<reference evidence="9" key="1">
    <citation type="journal article" date="2015" name="Proc. Natl. Acad. Sci. U.S.A.">
        <title>Genome sequence of the Asian Tiger mosquito, Aedes albopictus, reveals insights into its biology, genetics, and evolution.</title>
        <authorList>
            <person name="Chen X.G."/>
            <person name="Jiang X."/>
            <person name="Gu J."/>
            <person name="Xu M."/>
            <person name="Wu Y."/>
            <person name="Deng Y."/>
            <person name="Zhang C."/>
            <person name="Bonizzoni M."/>
            <person name="Dermauw W."/>
            <person name="Vontas J."/>
            <person name="Armbruster P."/>
            <person name="Huang X."/>
            <person name="Yang Y."/>
            <person name="Zhang H."/>
            <person name="He W."/>
            <person name="Peng H."/>
            <person name="Liu Y."/>
            <person name="Wu K."/>
            <person name="Chen J."/>
            <person name="Lirakis M."/>
            <person name="Topalis P."/>
            <person name="Van Leeuwen T."/>
            <person name="Hall A.B."/>
            <person name="Jiang X."/>
            <person name="Thorpe C."/>
            <person name="Mueller R.L."/>
            <person name="Sun C."/>
            <person name="Waterhouse R.M."/>
            <person name="Yan G."/>
            <person name="Tu Z.J."/>
            <person name="Fang X."/>
            <person name="James A.A."/>
        </authorList>
    </citation>
    <scope>NUCLEOTIDE SEQUENCE [LARGE SCALE GENOMIC DNA]</scope>
    <source>
        <strain evidence="9">Foshan</strain>
    </source>
</reference>
<dbReference type="GeneID" id="109433460"/>
<keyword evidence="6" id="KW-0732">Signal</keyword>
<evidence type="ECO:0000256" key="2">
    <source>
        <dbReference type="ARBA" id="ARBA00022487"/>
    </source>
</evidence>
<reference evidence="8" key="2">
    <citation type="submission" date="2025-05" db="UniProtKB">
        <authorList>
            <consortium name="EnsemblMetazoa"/>
        </authorList>
    </citation>
    <scope>IDENTIFICATION</scope>
    <source>
        <strain evidence="8">Foshan</strain>
    </source>
</reference>
<keyword evidence="5" id="KW-0325">Glycoprotein</keyword>
<organism evidence="8 9">
    <name type="scientific">Aedes albopictus</name>
    <name type="common">Asian tiger mosquito</name>
    <name type="synonym">Stegomyia albopicta</name>
    <dbReference type="NCBI Taxonomy" id="7160"/>
    <lineage>
        <taxon>Eukaryota</taxon>
        <taxon>Metazoa</taxon>
        <taxon>Ecdysozoa</taxon>
        <taxon>Arthropoda</taxon>
        <taxon>Hexapoda</taxon>
        <taxon>Insecta</taxon>
        <taxon>Pterygota</taxon>
        <taxon>Neoptera</taxon>
        <taxon>Endopterygota</taxon>
        <taxon>Diptera</taxon>
        <taxon>Nematocera</taxon>
        <taxon>Culicoidea</taxon>
        <taxon>Culicidae</taxon>
        <taxon>Culicinae</taxon>
        <taxon>Aedini</taxon>
        <taxon>Aedes</taxon>
        <taxon>Stegomyia</taxon>
    </lineage>
</organism>
<keyword evidence="2" id="KW-0719">Serine esterase</keyword>
<dbReference type="EnsemblMetazoa" id="AALFPA23_001433.R1178">
    <property type="protein sequence ID" value="AALFPA23_001433.P1178"/>
    <property type="gene ID" value="AALFPA23_001433"/>
</dbReference>
<feature type="domain" description="Carboxylesterase type B" evidence="7">
    <location>
        <begin position="47"/>
        <end position="527"/>
    </location>
</feature>
<sequence>MEASVIDRLVRRMQLVASLLAAILSCVVQPVESECVVKFSETSSGAGIQKRSFQNFSYCEYLGIRYGTAERFEPSKMLEPQGHQNYSAQGSVCPQLDDINYPTKVLGEEDCLFLNVYSPKDGDDNALFPVLVFIHGGSFTIGSAGYDVHGVDLLIENGIIIVTINYRLDVLGFLRYPEFNISGNYGLLDQHSALLWIRKYIYHFGGDPNRVTLMGHSAGASSINYHMYSDQSAGLFQQAILLSGTFLMPNAFIYEPNKYAEYYFLQLGVSTRDQLINRDFREFFFLNDTSRMLGTVFATMQFPCFVPAADGQFISDSPHRIIAQNATRSDIPLLVGTTANEFMLLLDYAKDYFSWDENFPNRDDKSLLEYIDGIIRAMAQHMAEVGLVNDTTQFFRDLANYANMVFPVDSYTSKVLTPDRKSPIYRYRFDFDGRFAWYKHEFYRNRLNSSRPGVIHGDDLGYIFTPYNVREAVEHPENYREEWTVHRMLAKAVANFVNNGNPSSDLLHWETATKEGENIMHIKNATDCKFTNHDHYLRDIWEQIHDCYYYFECSHLDVLKNKQR</sequence>
<dbReference type="Proteomes" id="UP000069940">
    <property type="component" value="Unassembled WGS sequence"/>
</dbReference>
<protein>
    <recommendedName>
        <fullName evidence="6">Carboxylic ester hydrolase</fullName>
        <ecNumber evidence="6">3.1.1.-</ecNumber>
    </recommendedName>
</protein>
<dbReference type="PANTHER" id="PTHR43142:SF1">
    <property type="entry name" value="CARBOXYLIC ESTER HYDROLASE"/>
    <property type="match status" value="1"/>
</dbReference>
<dbReference type="EnsemblMetazoa" id="AALFPA23_001433.R1179">
    <property type="protein sequence ID" value="AALFPA23_001433.P1179"/>
    <property type="gene ID" value="AALFPA23_001433"/>
</dbReference>
<evidence type="ECO:0000313" key="8">
    <source>
        <dbReference type="EnsemblMetazoa" id="AALFPA23_001433.P1179"/>
    </source>
</evidence>
<proteinExistence type="inferred from homology"/>
<dbReference type="RefSeq" id="XP_019565427.3">
    <property type="nucleotide sequence ID" value="XM_019709882.3"/>
</dbReference>
<dbReference type="InterPro" id="IPR019826">
    <property type="entry name" value="Carboxylesterase_B_AS"/>
</dbReference>
<dbReference type="RefSeq" id="XP_062712409.1">
    <property type="nucleotide sequence ID" value="XM_062856425.1"/>
</dbReference>